<dbReference type="GO" id="GO:0007166">
    <property type="term" value="P:cell surface receptor signaling pathway"/>
    <property type="evidence" value="ECO:0007669"/>
    <property type="project" value="InterPro"/>
</dbReference>
<dbReference type="InterPro" id="IPR058808">
    <property type="entry name" value="GAIN_ADGRA2/3"/>
</dbReference>
<dbReference type="InterPro" id="IPR057244">
    <property type="entry name" value="GAIN_B"/>
</dbReference>
<evidence type="ECO:0000313" key="14">
    <source>
        <dbReference type="Proteomes" id="UP000007110"/>
    </source>
</evidence>
<feature type="region of interest" description="Disordered" evidence="7">
    <location>
        <begin position="888"/>
        <end position="916"/>
    </location>
</feature>
<dbReference type="Proteomes" id="UP000007110">
    <property type="component" value="Unassembled WGS sequence"/>
</dbReference>
<feature type="domain" description="WSC" evidence="12">
    <location>
        <begin position="27"/>
        <end position="119"/>
    </location>
</feature>
<dbReference type="Pfam" id="PF01822">
    <property type="entry name" value="WSC"/>
    <property type="match status" value="1"/>
</dbReference>
<reference evidence="14" key="1">
    <citation type="submission" date="2015-02" db="EMBL/GenBank/DDBJ databases">
        <title>Genome sequencing for Strongylocentrotus purpuratus.</title>
        <authorList>
            <person name="Murali S."/>
            <person name="Liu Y."/>
            <person name="Vee V."/>
            <person name="English A."/>
            <person name="Wang M."/>
            <person name="Skinner E."/>
            <person name="Han Y."/>
            <person name="Muzny D.M."/>
            <person name="Worley K.C."/>
            <person name="Gibbs R.A."/>
        </authorList>
    </citation>
    <scope>NUCLEOTIDE SEQUENCE</scope>
</reference>
<dbReference type="InterPro" id="IPR000832">
    <property type="entry name" value="GPCR_2_secretin-like"/>
</dbReference>
<dbReference type="RefSeq" id="XP_003726534.1">
    <property type="nucleotide sequence ID" value="XM_003726486.3"/>
</dbReference>
<dbReference type="GeneID" id="100890345"/>
<keyword evidence="5 8" id="KW-0472">Membrane</keyword>
<dbReference type="Pfam" id="PF01825">
    <property type="entry name" value="GPS"/>
    <property type="match status" value="1"/>
</dbReference>
<feature type="signal peptide" evidence="9">
    <location>
        <begin position="1"/>
        <end position="21"/>
    </location>
</feature>
<feature type="compositionally biased region" description="Basic and acidic residues" evidence="7">
    <location>
        <begin position="942"/>
        <end position="955"/>
    </location>
</feature>
<keyword evidence="4 8" id="KW-1133">Transmembrane helix</keyword>
<feature type="domain" description="GAIN-B" evidence="10">
    <location>
        <begin position="382"/>
        <end position="592"/>
    </location>
</feature>
<dbReference type="Gene3D" id="1.20.1070.10">
    <property type="entry name" value="Rhodopsin 7-helix transmembrane proteins"/>
    <property type="match status" value="1"/>
</dbReference>
<dbReference type="InterPro" id="IPR002889">
    <property type="entry name" value="WSC_carb-bd"/>
</dbReference>
<protein>
    <submittedName>
        <fullName evidence="13">Uncharacterized protein</fullName>
    </submittedName>
</protein>
<dbReference type="InterPro" id="IPR000203">
    <property type="entry name" value="GPS"/>
</dbReference>
<evidence type="ECO:0000259" key="11">
    <source>
        <dbReference type="PROSITE" id="PS50261"/>
    </source>
</evidence>
<dbReference type="PROSITE" id="PS00650">
    <property type="entry name" value="G_PROTEIN_RECEP_F2_2"/>
    <property type="match status" value="1"/>
</dbReference>
<organism evidence="13 14">
    <name type="scientific">Strongylocentrotus purpuratus</name>
    <name type="common">Purple sea urchin</name>
    <dbReference type="NCBI Taxonomy" id="7668"/>
    <lineage>
        <taxon>Eukaryota</taxon>
        <taxon>Metazoa</taxon>
        <taxon>Echinodermata</taxon>
        <taxon>Eleutherozoa</taxon>
        <taxon>Echinozoa</taxon>
        <taxon>Echinoidea</taxon>
        <taxon>Euechinoidea</taxon>
        <taxon>Echinacea</taxon>
        <taxon>Camarodonta</taxon>
        <taxon>Echinidea</taxon>
        <taxon>Strongylocentrotidae</taxon>
        <taxon>Strongylocentrotus</taxon>
    </lineage>
</organism>
<name>A0A7M7GH18_STRPU</name>
<feature type="transmembrane region" description="Helical" evidence="8">
    <location>
        <begin position="722"/>
        <end position="744"/>
    </location>
</feature>
<dbReference type="InterPro" id="IPR046338">
    <property type="entry name" value="GAIN_dom_sf"/>
</dbReference>
<proteinExistence type="predicted"/>
<dbReference type="InterPro" id="IPR017983">
    <property type="entry name" value="GPCR_2_secretin-like_CS"/>
</dbReference>
<feature type="transmembrane region" description="Helical" evidence="8">
    <location>
        <begin position="637"/>
        <end position="658"/>
    </location>
</feature>
<feature type="domain" description="G-protein coupled receptors family 2 profile 2" evidence="11">
    <location>
        <begin position="601"/>
        <end position="866"/>
    </location>
</feature>
<keyword evidence="6" id="KW-1015">Disulfide bond</keyword>
<comment type="subcellular location">
    <subcellularLocation>
        <location evidence="1">Membrane</location>
        <topology evidence="1">Multi-pass membrane protein</topology>
    </subcellularLocation>
</comment>
<dbReference type="PRINTS" id="PR00249">
    <property type="entry name" value="GPCRSECRETIN"/>
</dbReference>
<dbReference type="OMA" id="QKAICIF"/>
<evidence type="ECO:0000256" key="6">
    <source>
        <dbReference type="ARBA" id="ARBA00023157"/>
    </source>
</evidence>
<dbReference type="PROSITE" id="PS50221">
    <property type="entry name" value="GAIN_B"/>
    <property type="match status" value="1"/>
</dbReference>
<feature type="transmembrane region" description="Helical" evidence="8">
    <location>
        <begin position="764"/>
        <end position="789"/>
    </location>
</feature>
<dbReference type="PANTHER" id="PTHR45692">
    <property type="entry name" value="G_PROTEIN_RECEP_F2_4 DOMAIN-CONTAINING PROTEIN"/>
    <property type="match status" value="1"/>
</dbReference>
<dbReference type="Pfam" id="PF26588">
    <property type="entry name" value="GAIN_ADGRA3"/>
    <property type="match status" value="1"/>
</dbReference>
<evidence type="ECO:0000256" key="7">
    <source>
        <dbReference type="SAM" id="MobiDB-lite"/>
    </source>
</evidence>
<evidence type="ECO:0000256" key="8">
    <source>
        <dbReference type="SAM" id="Phobius"/>
    </source>
</evidence>
<keyword evidence="14" id="KW-1185">Reference proteome</keyword>
<evidence type="ECO:0000256" key="5">
    <source>
        <dbReference type="ARBA" id="ARBA00023136"/>
    </source>
</evidence>
<evidence type="ECO:0000256" key="3">
    <source>
        <dbReference type="ARBA" id="ARBA00022729"/>
    </source>
</evidence>
<evidence type="ECO:0000259" key="12">
    <source>
        <dbReference type="PROSITE" id="PS51212"/>
    </source>
</evidence>
<feature type="region of interest" description="Disordered" evidence="7">
    <location>
        <begin position="930"/>
        <end position="969"/>
    </location>
</feature>
<dbReference type="InParanoid" id="A0A7M7GH18"/>
<dbReference type="GO" id="GO:0004930">
    <property type="term" value="F:G protein-coupled receptor activity"/>
    <property type="evidence" value="ECO:0007669"/>
    <property type="project" value="InterPro"/>
</dbReference>
<evidence type="ECO:0000259" key="10">
    <source>
        <dbReference type="PROSITE" id="PS50221"/>
    </source>
</evidence>
<dbReference type="OrthoDB" id="1100386at2759"/>
<reference evidence="13" key="2">
    <citation type="submission" date="2021-01" db="UniProtKB">
        <authorList>
            <consortium name="EnsemblMetazoa"/>
        </authorList>
    </citation>
    <scope>IDENTIFICATION</scope>
</reference>
<feature type="transmembrane region" description="Helical" evidence="8">
    <location>
        <begin position="845"/>
        <end position="864"/>
    </location>
</feature>
<keyword evidence="3 9" id="KW-0732">Signal</keyword>
<evidence type="ECO:0000256" key="9">
    <source>
        <dbReference type="SAM" id="SignalP"/>
    </source>
</evidence>
<evidence type="ECO:0000256" key="4">
    <source>
        <dbReference type="ARBA" id="ARBA00022989"/>
    </source>
</evidence>
<dbReference type="GO" id="GO:0016020">
    <property type="term" value="C:membrane"/>
    <property type="evidence" value="ECO:0007669"/>
    <property type="project" value="UniProtKB-SubCell"/>
</dbReference>
<evidence type="ECO:0000256" key="1">
    <source>
        <dbReference type="ARBA" id="ARBA00004141"/>
    </source>
</evidence>
<dbReference type="SUPFAM" id="SSF81321">
    <property type="entry name" value="Family A G protein-coupled receptor-like"/>
    <property type="match status" value="1"/>
</dbReference>
<feature type="chain" id="PRO_5029878204" evidence="9">
    <location>
        <begin position="22"/>
        <end position="1019"/>
    </location>
</feature>
<dbReference type="PROSITE" id="PS50261">
    <property type="entry name" value="G_PROTEIN_RECEP_F2_4"/>
    <property type="match status" value="1"/>
</dbReference>
<dbReference type="InterPro" id="IPR017981">
    <property type="entry name" value="GPCR_2-like_7TM"/>
</dbReference>
<dbReference type="CDD" id="cd15040">
    <property type="entry name" value="7tmB2_Adhesion"/>
    <property type="match status" value="1"/>
</dbReference>
<dbReference type="SMART" id="SM00303">
    <property type="entry name" value="GPS"/>
    <property type="match status" value="1"/>
</dbReference>
<dbReference type="EnsemblMetazoa" id="XM_003726486">
    <property type="protein sequence ID" value="XP_003726534"/>
    <property type="gene ID" value="LOC100890345"/>
</dbReference>
<sequence>MEYSTVFSFLLIVVLFKGSSSTDRLQNFTSVGCLNVSCFEPGFNVSLSHMTASLCTNECTSRGFYFTGLYNGTECRCANTPPCEGVWSRSMPDMCGVPCSGDVGSHCGGRDAVQVYSYPGEHPIVGDWWFDGPNNIMECTATNELNIVVATAVNGYNFTGSWQLAFWGSNIPYDADDQDHGTSLSLDLKDIPIGSDLQTIQKEVRWHVDKELSCDQLGFLCVHLQRIGFADFPNSTDPQPSCHEITCERNPHLRYKCTDNQCSCVDRLVDSTKREEENLAAIEKANITEETVDEVLEGVNSLSSEDFTTDAVITIANVIENVVSLNSTNTEVTSSVVAIIGNLMNSDPEALAAAQGLNQSSSRVMLALEHQLQVVDLTKNNGSFSSVQPNLAVQVQATTPDVLRKGITFVSRRSTVDDHLTDSDIELYNHDEPIDANDLRASINVKTHFVDDLDDASMSSNIRTTFAVIREPSLFISDVYDHGTGTYGSPKGRRLPNTPVISVTIEGSGLRKMNTEVTSAFHPILTSNGSLIIDDPICVFWDFEANNGTGDWSDYGCSLLQNATHITNSTAIMCMCNHTTNFAVIMNFHSPEPSVHFKRASKYLSYIGCGLSIVSLIMTLAVYVLSPKLRQKQPNQIFMNICLSLLFLYIAYILVVIFTRKRIDVAESNDDIDVEKDVEIWCHCLAAMIQYFTLTSLVWMAVEGVNMYLLFVRVLNARIPGFITKASLIAWGIPVIAVAITGGIARHNYVDPNLCFLAKMPKIGGLLCPIGVIIIANIIIFTLVIIRLGRTIRSSSTKRDSIILRAKEGQQRLQKAICIFLLLGLTWSSGYFLLIGTAFNQVFQIIFIILNSFQGFFIFVIYCLRQRVVRAELSRLCGCGRSSKRRSISIASSSKREDTMKTRQTEMPSTTIIGPSFDDIELNISDAEDAEGPLNRGTIRTEWTESRQGRSDQETRPASSADPVQQRRSKWLSFTEMRDHLEVVLSKGKRNRKHKEVLSSECWAAGQQDKHRSLQSRDK</sequence>
<dbReference type="PANTHER" id="PTHR45692:SF1">
    <property type="entry name" value="G-PROTEIN COUPLED RECEPTORS FAMILY 2 PROFILE 2 DOMAIN-CONTAINING PROTEIN"/>
    <property type="match status" value="1"/>
</dbReference>
<evidence type="ECO:0000313" key="13">
    <source>
        <dbReference type="EnsemblMetazoa" id="XP_003726534"/>
    </source>
</evidence>
<dbReference type="Pfam" id="PF00002">
    <property type="entry name" value="7tm_2"/>
    <property type="match status" value="1"/>
</dbReference>
<feature type="compositionally biased region" description="Basic and acidic residues" evidence="7">
    <location>
        <begin position="894"/>
        <end position="904"/>
    </location>
</feature>
<dbReference type="SMART" id="SM00321">
    <property type="entry name" value="WSC"/>
    <property type="match status" value="1"/>
</dbReference>
<feature type="transmembrane region" description="Helical" evidence="8">
    <location>
        <begin position="603"/>
        <end position="625"/>
    </location>
</feature>
<dbReference type="KEGG" id="spu:100890345"/>
<accession>A0A7M7GH18</accession>
<feature type="transmembrane region" description="Helical" evidence="8">
    <location>
        <begin position="817"/>
        <end position="839"/>
    </location>
</feature>
<dbReference type="AlphaFoldDB" id="A0A7M7GH18"/>
<dbReference type="PROSITE" id="PS51212">
    <property type="entry name" value="WSC"/>
    <property type="match status" value="1"/>
</dbReference>
<dbReference type="Gene3D" id="2.60.220.50">
    <property type="match status" value="1"/>
</dbReference>
<keyword evidence="2 8" id="KW-0812">Transmembrane</keyword>
<evidence type="ECO:0000256" key="2">
    <source>
        <dbReference type="ARBA" id="ARBA00022692"/>
    </source>
</evidence>